<evidence type="ECO:0000256" key="3">
    <source>
        <dbReference type="ARBA" id="ARBA00022989"/>
    </source>
</evidence>
<feature type="transmembrane region" description="Helical" evidence="5">
    <location>
        <begin position="41"/>
        <end position="63"/>
    </location>
</feature>
<dbReference type="CDD" id="cd00637">
    <property type="entry name" value="7tm_classA_rhodopsin-like"/>
    <property type="match status" value="1"/>
</dbReference>
<dbReference type="Gene3D" id="1.20.1070.10">
    <property type="entry name" value="Rhodopsin 7-helix transmembrane proteins"/>
    <property type="match status" value="1"/>
</dbReference>
<feature type="transmembrane region" description="Helical" evidence="5">
    <location>
        <begin position="177"/>
        <end position="198"/>
    </location>
</feature>
<dbReference type="PROSITE" id="PS50262">
    <property type="entry name" value="G_PROTEIN_RECEP_F1_2"/>
    <property type="match status" value="1"/>
</dbReference>
<dbReference type="PANTHER" id="PTHR23360:SF26">
    <property type="entry name" value="G-PROTEIN COUPLED RECEPTORS FAMILY 1 PROFILE DOMAIN-CONTAINING PROTEIN"/>
    <property type="match status" value="1"/>
</dbReference>
<feature type="transmembrane region" description="Helical" evidence="5">
    <location>
        <begin position="219"/>
        <end position="242"/>
    </location>
</feature>
<feature type="transmembrane region" description="Helical" evidence="5">
    <location>
        <begin position="132"/>
        <end position="149"/>
    </location>
</feature>
<evidence type="ECO:0000256" key="5">
    <source>
        <dbReference type="SAM" id="Phobius"/>
    </source>
</evidence>
<reference evidence="7 8" key="1">
    <citation type="journal article" date="2015" name="Genome Biol.">
        <title>Comparative genomics of Steinernema reveals deeply conserved gene regulatory networks.</title>
        <authorList>
            <person name="Dillman A.R."/>
            <person name="Macchietto M."/>
            <person name="Porter C.F."/>
            <person name="Rogers A."/>
            <person name="Williams B."/>
            <person name="Antoshechkin I."/>
            <person name="Lee M.M."/>
            <person name="Goodwin Z."/>
            <person name="Lu X."/>
            <person name="Lewis E.E."/>
            <person name="Goodrich-Blair H."/>
            <person name="Stock S.P."/>
            <person name="Adams B.J."/>
            <person name="Sternberg P.W."/>
            <person name="Mortazavi A."/>
        </authorList>
    </citation>
    <scope>NUCLEOTIDE SEQUENCE [LARGE SCALE GENOMIC DNA]</scope>
    <source>
        <strain evidence="7 8">ALL</strain>
    </source>
</reference>
<proteinExistence type="predicted"/>
<dbReference type="OrthoDB" id="5813285at2759"/>
<evidence type="ECO:0000313" key="7">
    <source>
        <dbReference type="EMBL" id="TKR76987.1"/>
    </source>
</evidence>
<dbReference type="InterPro" id="IPR017452">
    <property type="entry name" value="GPCR_Rhodpsn_7TM"/>
</dbReference>
<dbReference type="InterPro" id="IPR047130">
    <property type="entry name" value="7TM_GPCR_Srsx_nematod"/>
</dbReference>
<protein>
    <recommendedName>
        <fullName evidence="6">G-protein coupled receptors family 1 profile domain-containing protein</fullName>
    </recommendedName>
</protein>
<sequence length="319" mass="36420">MQLHSEIVLYIVLGLFAFILNLPVIFTVLFNSQLRLQKEFVIIAGLCITDSINGFIFFLIGVYRWRVVVEAKEIQLTSRWFCLTTIPQMTSVAIDQAFAWMLLVITLDRLFAVCSPVHYFKQTGSYAWKCHLGVLAQSILCLGFAFVFTKDYTYPEVSPLCYTSDSVDPKLYRVLEIMRMATVALSVVLYVPIGWNLSHISQNKNLGTDVNRRYKQLKNMTVTIALCTATSVILVLIPDIAVSFKLFNLKAYSSYFFSVTILKSSINVLIYVIRNPLIYRKLLDFIFRFQRKPSVQPTSSHFTIVHNSPAHPRGSLKTP</sequence>
<dbReference type="EMBL" id="AZBU02000005">
    <property type="protein sequence ID" value="TKR76987.1"/>
    <property type="molecule type" value="Genomic_DNA"/>
</dbReference>
<dbReference type="Pfam" id="PF10320">
    <property type="entry name" value="7TM_GPCR_Srsx"/>
    <property type="match status" value="1"/>
</dbReference>
<feature type="transmembrane region" description="Helical" evidence="5">
    <location>
        <begin position="7"/>
        <end position="29"/>
    </location>
</feature>
<dbReference type="Proteomes" id="UP000298663">
    <property type="component" value="Unassembled WGS sequence"/>
</dbReference>
<organism evidence="7 8">
    <name type="scientific">Steinernema carpocapsae</name>
    <name type="common">Entomopathogenic nematode</name>
    <dbReference type="NCBI Taxonomy" id="34508"/>
    <lineage>
        <taxon>Eukaryota</taxon>
        <taxon>Metazoa</taxon>
        <taxon>Ecdysozoa</taxon>
        <taxon>Nematoda</taxon>
        <taxon>Chromadorea</taxon>
        <taxon>Rhabditida</taxon>
        <taxon>Tylenchina</taxon>
        <taxon>Panagrolaimomorpha</taxon>
        <taxon>Strongyloidoidea</taxon>
        <taxon>Steinernematidae</taxon>
        <taxon>Steinernema</taxon>
    </lineage>
</organism>
<dbReference type="SUPFAM" id="SSF81321">
    <property type="entry name" value="Family A G protein-coupled receptor-like"/>
    <property type="match status" value="1"/>
</dbReference>
<dbReference type="PANTHER" id="PTHR23360">
    <property type="entry name" value="G-PROTEIN COUPLED RECEPTORS FAMILY 1 PROFILE DOMAIN-CONTAINING PROTEIN-RELATED"/>
    <property type="match status" value="1"/>
</dbReference>
<evidence type="ECO:0000256" key="2">
    <source>
        <dbReference type="ARBA" id="ARBA00022692"/>
    </source>
</evidence>
<comment type="caution">
    <text evidence="7">The sequence shown here is derived from an EMBL/GenBank/DDBJ whole genome shotgun (WGS) entry which is preliminary data.</text>
</comment>
<gene>
    <name evidence="7" type="ORF">L596_018041</name>
</gene>
<keyword evidence="3 5" id="KW-1133">Transmembrane helix</keyword>
<reference evidence="7 8" key="2">
    <citation type="journal article" date="2019" name="G3 (Bethesda)">
        <title>Hybrid Assembly of the Genome of the Entomopathogenic Nematode Steinernema carpocapsae Identifies the X-Chromosome.</title>
        <authorList>
            <person name="Serra L."/>
            <person name="Macchietto M."/>
            <person name="Macias-Munoz A."/>
            <person name="McGill C.J."/>
            <person name="Rodriguez I.M."/>
            <person name="Rodriguez B."/>
            <person name="Murad R."/>
            <person name="Mortazavi A."/>
        </authorList>
    </citation>
    <scope>NUCLEOTIDE SEQUENCE [LARGE SCALE GENOMIC DNA]</scope>
    <source>
        <strain evidence="7 8">ALL</strain>
    </source>
</reference>
<evidence type="ECO:0000256" key="4">
    <source>
        <dbReference type="ARBA" id="ARBA00023136"/>
    </source>
</evidence>
<keyword evidence="4 5" id="KW-0472">Membrane</keyword>
<evidence type="ECO:0000313" key="8">
    <source>
        <dbReference type="Proteomes" id="UP000298663"/>
    </source>
</evidence>
<evidence type="ECO:0000259" key="6">
    <source>
        <dbReference type="PROSITE" id="PS50262"/>
    </source>
</evidence>
<dbReference type="AlphaFoldDB" id="A0A4U5N3G1"/>
<keyword evidence="8" id="KW-1185">Reference proteome</keyword>
<feature type="domain" description="G-protein coupled receptors family 1 profile" evidence="6">
    <location>
        <begin position="20"/>
        <end position="279"/>
    </location>
</feature>
<dbReference type="GO" id="GO:0016020">
    <property type="term" value="C:membrane"/>
    <property type="evidence" value="ECO:0007669"/>
    <property type="project" value="UniProtKB-SubCell"/>
</dbReference>
<evidence type="ECO:0000256" key="1">
    <source>
        <dbReference type="ARBA" id="ARBA00004370"/>
    </source>
</evidence>
<keyword evidence="2 5" id="KW-0812">Transmembrane</keyword>
<feature type="transmembrane region" description="Helical" evidence="5">
    <location>
        <begin position="254"/>
        <end position="273"/>
    </location>
</feature>
<comment type="subcellular location">
    <subcellularLocation>
        <location evidence="1">Membrane</location>
    </subcellularLocation>
</comment>
<dbReference type="InterPro" id="IPR019424">
    <property type="entry name" value="7TM_GPCR_Srsx"/>
</dbReference>
<name>A0A4U5N3G1_STECR</name>
<accession>A0A4U5N3G1</accession>